<proteinExistence type="predicted"/>
<accession>A0ABR1ZP70</accession>
<evidence type="ECO:0008006" key="6">
    <source>
        <dbReference type="Google" id="ProtNLM"/>
    </source>
</evidence>
<dbReference type="PANTHER" id="PTHR33172">
    <property type="entry name" value="OS08G0516900 PROTEIN"/>
    <property type="match status" value="1"/>
</dbReference>
<reference evidence="4 5" key="1">
    <citation type="journal article" date="2024" name="G3 (Bethesda)">
        <title>Genome assembly of Hibiscus sabdariffa L. provides insights into metabolisms of medicinal natural products.</title>
        <authorList>
            <person name="Kim T."/>
        </authorList>
    </citation>
    <scope>NUCLEOTIDE SEQUENCE [LARGE SCALE GENOMIC DNA]</scope>
    <source>
        <strain evidence="4">TK-2024</strain>
        <tissue evidence="4">Old leaves</tissue>
    </source>
</reference>
<keyword evidence="2" id="KW-0539">Nucleus</keyword>
<evidence type="ECO:0000256" key="2">
    <source>
        <dbReference type="ARBA" id="ARBA00023242"/>
    </source>
</evidence>
<feature type="region of interest" description="Disordered" evidence="3">
    <location>
        <begin position="136"/>
        <end position="201"/>
    </location>
</feature>
<protein>
    <recommendedName>
        <fullName evidence="6">Protein kinase domain-containing protein</fullName>
    </recommendedName>
</protein>
<evidence type="ECO:0000256" key="3">
    <source>
        <dbReference type="SAM" id="MobiDB-lite"/>
    </source>
</evidence>
<comment type="subcellular location">
    <subcellularLocation>
        <location evidence="1">Nucleus</location>
    </subcellularLocation>
</comment>
<evidence type="ECO:0000313" key="5">
    <source>
        <dbReference type="Proteomes" id="UP001472677"/>
    </source>
</evidence>
<dbReference type="Proteomes" id="UP001472677">
    <property type="component" value="Unassembled WGS sequence"/>
</dbReference>
<dbReference type="EMBL" id="JBBPBM010001713">
    <property type="protein sequence ID" value="KAK8482481.1"/>
    <property type="molecule type" value="Genomic_DNA"/>
</dbReference>
<dbReference type="PANTHER" id="PTHR33172:SF29">
    <property type="entry name" value="OS06G0559400 PROTEIN"/>
    <property type="match status" value="1"/>
</dbReference>
<evidence type="ECO:0000256" key="1">
    <source>
        <dbReference type="ARBA" id="ARBA00004123"/>
    </source>
</evidence>
<feature type="compositionally biased region" description="Low complexity" evidence="3">
    <location>
        <begin position="154"/>
        <end position="165"/>
    </location>
</feature>
<gene>
    <name evidence="4" type="ORF">V6N12_067426</name>
</gene>
<dbReference type="InterPro" id="IPR051992">
    <property type="entry name" value="OxStress_Response_Reg"/>
</dbReference>
<evidence type="ECO:0000313" key="4">
    <source>
        <dbReference type="EMBL" id="KAK8482481.1"/>
    </source>
</evidence>
<feature type="compositionally biased region" description="Polar residues" evidence="3">
    <location>
        <begin position="136"/>
        <end position="148"/>
    </location>
</feature>
<comment type="caution">
    <text evidence="4">The sequence shown here is derived from an EMBL/GenBank/DDBJ whole genome shotgun (WGS) entry which is preliminary data.</text>
</comment>
<organism evidence="4 5">
    <name type="scientific">Hibiscus sabdariffa</name>
    <name type="common">roselle</name>
    <dbReference type="NCBI Taxonomy" id="183260"/>
    <lineage>
        <taxon>Eukaryota</taxon>
        <taxon>Viridiplantae</taxon>
        <taxon>Streptophyta</taxon>
        <taxon>Embryophyta</taxon>
        <taxon>Tracheophyta</taxon>
        <taxon>Spermatophyta</taxon>
        <taxon>Magnoliopsida</taxon>
        <taxon>eudicotyledons</taxon>
        <taxon>Gunneridae</taxon>
        <taxon>Pentapetalae</taxon>
        <taxon>rosids</taxon>
        <taxon>malvids</taxon>
        <taxon>Malvales</taxon>
        <taxon>Malvaceae</taxon>
        <taxon>Malvoideae</taxon>
        <taxon>Hibiscus</taxon>
    </lineage>
</organism>
<keyword evidence="5" id="KW-1185">Reference proteome</keyword>
<name>A0ABR1ZP70_9ROSI</name>
<sequence>MKGKKPPLKLSLPSQANPITSIKNVIVQDDESLLNQKGSCSISEEKECPVDFELSLDDLETVKVIGKGSGGGTVYLVLEYMDRGSLADVVRQVKTIAEPYLAAMSRCSLAPQDRTEGYGGWDLGLTASLLHGVYASPSSHSRTDTTAESCGAPQVDVSSQQMSDSGHSTEIMGHSNEQVEESATAQPCGNTYEEDLAPEDNNSMAQGQTIEEDDDVTGDNVPDNVPKVNVPESGPEIVPASSTGHAAVNVHPMITRRKNVFVLSESGGYCCSCHQKQHFNCFSVSYNVLAYRRALKREHHPWNSRDAESAATLPSSSSNGPLYELSEIMAQLRIKRGLSKHYQGKSRSFTVLASVKSIGDLPKKAISVRSRAKMKPCKSHGWGLDGHHNNKPFSPTAKILKKGSNRFCFVSSSSSLAR</sequence>